<evidence type="ECO:0000256" key="2">
    <source>
        <dbReference type="ARBA" id="ARBA00038825"/>
    </source>
</evidence>
<dbReference type="Gene3D" id="3.50.50.60">
    <property type="entry name" value="FAD/NAD(P)-binding domain"/>
    <property type="match status" value="1"/>
</dbReference>
<sequence length="493" mass="51978">MTGDACGQMASSTVRDAVIVGSGPNGLAAAVTLARAGLEVVVYEGADRIGGGCSSAELTLPGVVHDVCSAVHPMALASEFFRRFELDRRVELVVPEISYGHPLENGRAAIAYRDLERTADRLAADGETWRRLFGPLLRDDGRALRGMLDGSLVRMPRHPLALAGFGLRALQHGTAFADHVFETDEAAALLTGVFAHTIQRMPSLGSAAPGLALAAFAHLGGWPVPRGGSGAITAALADDLLAHGGRIETGTWVRTLDDLPPARATMLDVTPRAFVGLAGGRLTRPSSYRRFRYGNAAAKADFVLSEPVPWRNDELRDVVTVHVGGSRDEQVRAEREVAAGGYAEHPYVLTAQPTLVDPERAPGRHVLWAYTHVPAGSGEDPTEAIVSRIERFAPGFRDTVVASASQSAAQLAARNPNDVAGDIASGAVSFGQLVARPTFGPDPWRTSLRGVYLCSASTAPGPGVHGLAGWNAARRALRHEFGIAAEPDLSLGA</sequence>
<evidence type="ECO:0000259" key="4">
    <source>
        <dbReference type="Pfam" id="PF01593"/>
    </source>
</evidence>
<dbReference type="Proteomes" id="UP000320216">
    <property type="component" value="Chromosome"/>
</dbReference>
<dbReference type="GO" id="GO:0016491">
    <property type="term" value="F:oxidoreductase activity"/>
    <property type="evidence" value="ECO:0007669"/>
    <property type="project" value="InterPro"/>
</dbReference>
<dbReference type="SUPFAM" id="SSF51905">
    <property type="entry name" value="FAD/NAD(P)-binding domain"/>
    <property type="match status" value="1"/>
</dbReference>
<evidence type="ECO:0000313" key="6">
    <source>
        <dbReference type="Proteomes" id="UP000320216"/>
    </source>
</evidence>
<dbReference type="InterPro" id="IPR036188">
    <property type="entry name" value="FAD/NAD-bd_sf"/>
</dbReference>
<dbReference type="PANTHER" id="PTHR10668:SF105">
    <property type="entry name" value="DEHYDROGENASE-RELATED"/>
    <property type="match status" value="1"/>
</dbReference>
<comment type="subunit">
    <text evidence="2">Interacts with COX5B; this interaction may contribute to localize PYROXD2 to the inner face of the inner mitochondrial membrane.</text>
</comment>
<keyword evidence="6" id="KW-1185">Reference proteome</keyword>
<evidence type="ECO:0000313" key="5">
    <source>
        <dbReference type="EMBL" id="QDZ14273.1"/>
    </source>
</evidence>
<dbReference type="AlphaFoldDB" id="A0A5B8M1Q6"/>
<dbReference type="KEGG" id="huw:FPZ11_05370"/>
<organism evidence="5 6">
    <name type="scientific">Humibacter ginsenosidimutans</name>
    <dbReference type="NCBI Taxonomy" id="2599293"/>
    <lineage>
        <taxon>Bacteria</taxon>
        <taxon>Bacillati</taxon>
        <taxon>Actinomycetota</taxon>
        <taxon>Actinomycetes</taxon>
        <taxon>Micrococcales</taxon>
        <taxon>Microbacteriaceae</taxon>
        <taxon>Humibacter</taxon>
    </lineage>
</organism>
<dbReference type="InterPro" id="IPR002937">
    <property type="entry name" value="Amino_oxidase"/>
</dbReference>
<dbReference type="OrthoDB" id="833207at2"/>
<evidence type="ECO:0000256" key="1">
    <source>
        <dbReference type="ARBA" id="ARBA00037217"/>
    </source>
</evidence>
<protein>
    <recommendedName>
        <fullName evidence="3">Pyridine nucleotide-disulfide oxidoreductase domain-containing protein 2</fullName>
    </recommendedName>
</protein>
<dbReference type="PRINTS" id="PR00469">
    <property type="entry name" value="PNDRDTASEII"/>
</dbReference>
<comment type="function">
    <text evidence="1">Probable oxidoreductase that may play a role as regulator of mitochondrial function.</text>
</comment>
<dbReference type="Pfam" id="PF01593">
    <property type="entry name" value="Amino_oxidase"/>
    <property type="match status" value="1"/>
</dbReference>
<feature type="domain" description="Amine oxidase" evidence="4">
    <location>
        <begin position="26"/>
        <end position="260"/>
    </location>
</feature>
<proteinExistence type="predicted"/>
<gene>
    <name evidence="5" type="ORF">FPZ11_05370</name>
</gene>
<dbReference type="PANTHER" id="PTHR10668">
    <property type="entry name" value="PHYTOENE DEHYDROGENASE"/>
    <property type="match status" value="1"/>
</dbReference>
<reference evidence="5 6" key="1">
    <citation type="submission" date="2019-07" db="EMBL/GenBank/DDBJ databases">
        <title>Full genome sequence of Humibacter sp. WJ7-1.</title>
        <authorList>
            <person name="Im W.-T."/>
        </authorList>
    </citation>
    <scope>NUCLEOTIDE SEQUENCE [LARGE SCALE GENOMIC DNA]</scope>
    <source>
        <strain evidence="5 6">WJ7-1</strain>
    </source>
</reference>
<name>A0A5B8M1Q6_9MICO</name>
<dbReference type="PRINTS" id="PR00368">
    <property type="entry name" value="FADPNR"/>
</dbReference>
<evidence type="ECO:0000256" key="3">
    <source>
        <dbReference type="ARBA" id="ARBA00040298"/>
    </source>
</evidence>
<accession>A0A5B8M1Q6</accession>
<dbReference type="EMBL" id="CP042305">
    <property type="protein sequence ID" value="QDZ14273.1"/>
    <property type="molecule type" value="Genomic_DNA"/>
</dbReference>